<keyword evidence="10" id="KW-1185">Reference proteome</keyword>
<evidence type="ECO:0000313" key="9">
    <source>
        <dbReference type="EMBL" id="QCZ92898.1"/>
    </source>
</evidence>
<keyword evidence="6" id="KW-0175">Coiled coil</keyword>
<feature type="domain" description="Polysaccharide chain length determinant N-terminal" evidence="8">
    <location>
        <begin position="12"/>
        <end position="97"/>
    </location>
</feature>
<dbReference type="InterPro" id="IPR050445">
    <property type="entry name" value="Bact_polysacc_biosynth/exp"/>
</dbReference>
<keyword evidence="5 7" id="KW-0472">Membrane</keyword>
<protein>
    <submittedName>
        <fullName evidence="9">Chain-length determining protein</fullName>
    </submittedName>
</protein>
<evidence type="ECO:0000256" key="3">
    <source>
        <dbReference type="ARBA" id="ARBA00022692"/>
    </source>
</evidence>
<comment type="subcellular location">
    <subcellularLocation>
        <location evidence="1">Cell membrane</location>
        <topology evidence="1">Multi-pass membrane protein</topology>
    </subcellularLocation>
</comment>
<reference evidence="9 10" key="1">
    <citation type="submission" date="2019-04" db="EMBL/GenBank/DDBJ databases">
        <title>Salinimonas iocasae sp. nov., a halophilic bacterium isolated from the outer tube casing of tubeworms in Okinawa Trough.</title>
        <authorList>
            <person name="Zhang H."/>
            <person name="Wang H."/>
            <person name="Li C."/>
        </authorList>
    </citation>
    <scope>NUCLEOTIDE SEQUENCE [LARGE SCALE GENOMIC DNA]</scope>
    <source>
        <strain evidence="9 10">KX18D6</strain>
    </source>
</reference>
<evidence type="ECO:0000256" key="4">
    <source>
        <dbReference type="ARBA" id="ARBA00022989"/>
    </source>
</evidence>
<keyword evidence="4 7" id="KW-1133">Transmembrane helix</keyword>
<dbReference type="InterPro" id="IPR014345">
    <property type="entry name" value="XrtA_polysacc_chain"/>
</dbReference>
<accession>A0A5B7YBK4</accession>
<feature type="transmembrane region" description="Helical" evidence="7">
    <location>
        <begin position="24"/>
        <end position="42"/>
    </location>
</feature>
<dbReference type="InterPro" id="IPR003856">
    <property type="entry name" value="LPS_length_determ_N"/>
</dbReference>
<evidence type="ECO:0000256" key="6">
    <source>
        <dbReference type="SAM" id="Coils"/>
    </source>
</evidence>
<dbReference type="GO" id="GO:0005886">
    <property type="term" value="C:plasma membrane"/>
    <property type="evidence" value="ECO:0007669"/>
    <property type="project" value="UniProtKB-SubCell"/>
</dbReference>
<dbReference type="EMBL" id="CP039852">
    <property type="protein sequence ID" value="QCZ92898.1"/>
    <property type="molecule type" value="Genomic_DNA"/>
</dbReference>
<feature type="transmembrane region" description="Helical" evidence="7">
    <location>
        <begin position="428"/>
        <end position="450"/>
    </location>
</feature>
<evidence type="ECO:0000256" key="1">
    <source>
        <dbReference type="ARBA" id="ARBA00004651"/>
    </source>
</evidence>
<dbReference type="GO" id="GO:0004713">
    <property type="term" value="F:protein tyrosine kinase activity"/>
    <property type="evidence" value="ECO:0007669"/>
    <property type="project" value="TreeGrafter"/>
</dbReference>
<dbReference type="RefSeq" id="WP_139755647.1">
    <property type="nucleotide sequence ID" value="NZ_CP039852.1"/>
</dbReference>
<proteinExistence type="predicted"/>
<dbReference type="KEGG" id="salk:FBQ74_05085"/>
<dbReference type="Pfam" id="PF02706">
    <property type="entry name" value="Wzz"/>
    <property type="match status" value="1"/>
</dbReference>
<feature type="coiled-coil region" evidence="6">
    <location>
        <begin position="326"/>
        <end position="360"/>
    </location>
</feature>
<keyword evidence="2" id="KW-1003">Cell membrane</keyword>
<evidence type="ECO:0000256" key="5">
    <source>
        <dbReference type="ARBA" id="ARBA00023136"/>
    </source>
</evidence>
<evidence type="ECO:0000256" key="7">
    <source>
        <dbReference type="SAM" id="Phobius"/>
    </source>
</evidence>
<dbReference type="Gene3D" id="1.10.287.1490">
    <property type="match status" value="1"/>
</dbReference>
<keyword evidence="3 7" id="KW-0812">Transmembrane</keyword>
<feature type="coiled-coil region" evidence="6">
    <location>
        <begin position="171"/>
        <end position="281"/>
    </location>
</feature>
<dbReference type="SUPFAM" id="SSF57997">
    <property type="entry name" value="Tropomyosin"/>
    <property type="match status" value="1"/>
</dbReference>
<sequence>MQDLQPSIAQFFDLLKGIWIKKRIIIICSWIICPIGFFYVATLPNQYESAAKVYVDTGSPLEPVLTGIAIKSDPKQEIRMMAQTLLSRSNLETIARESDLDITTTTDEEFSSLINDLSNDIKLIDTGKDNIYNIAYENESPAVAQRVVQETLSLFVEGSLGNNRRDTDTAGRFLDEQIADYETRLADAEQRLAAFKRKYSEILPMTGSFYDSLRQLKASLENTQLQIRQARQQIDSMRAQISSSKMADSFGVRNDSSSALQTRYDQRIKSLEDQLDSLMLRYTDQHPDVIETKQLLSSLEDARQEEIDQFLQEQGAEEGQPVGAYNSQISLEVSRLQSEIASLQVQEEDLKAKITELESKIDLIPQIEAEQASLNRDYGITKKRYEELLTRRESADISRRADVSAEEFQFRIIEPPLVPSEPSGPQRLMLYTLVLLIGFGVGIGIAFLLNQLSPVLVRARQLRELTDYPVWGTVTHLEIESIGKDNKRRYVVFAASSLALVFIYGALMAAELMNLNLQGVLS</sequence>
<gene>
    <name evidence="9" type="ORF">FBQ74_05085</name>
</gene>
<name>A0A5B7YBK4_9ALTE</name>
<dbReference type="AlphaFoldDB" id="A0A5B7YBK4"/>
<dbReference type="NCBIfam" id="TIGR03007">
    <property type="entry name" value="pepcterm_ChnLen"/>
    <property type="match status" value="1"/>
</dbReference>
<evidence type="ECO:0000259" key="8">
    <source>
        <dbReference type="Pfam" id="PF02706"/>
    </source>
</evidence>
<evidence type="ECO:0000313" key="10">
    <source>
        <dbReference type="Proteomes" id="UP000304912"/>
    </source>
</evidence>
<feature type="transmembrane region" description="Helical" evidence="7">
    <location>
        <begin position="490"/>
        <end position="510"/>
    </location>
</feature>
<dbReference type="Proteomes" id="UP000304912">
    <property type="component" value="Chromosome"/>
</dbReference>
<dbReference type="PANTHER" id="PTHR32309:SF13">
    <property type="entry name" value="FERRIC ENTEROBACTIN TRANSPORT PROTEIN FEPE"/>
    <property type="match status" value="1"/>
</dbReference>
<organism evidence="9 10">
    <name type="scientific">Salinimonas iocasae</name>
    <dbReference type="NCBI Taxonomy" id="2572577"/>
    <lineage>
        <taxon>Bacteria</taxon>
        <taxon>Pseudomonadati</taxon>
        <taxon>Pseudomonadota</taxon>
        <taxon>Gammaproteobacteria</taxon>
        <taxon>Alteromonadales</taxon>
        <taxon>Alteromonadaceae</taxon>
        <taxon>Alteromonas/Salinimonas group</taxon>
        <taxon>Salinimonas</taxon>
    </lineage>
</organism>
<dbReference type="OrthoDB" id="9795292at2"/>
<evidence type="ECO:0000256" key="2">
    <source>
        <dbReference type="ARBA" id="ARBA00022475"/>
    </source>
</evidence>
<dbReference type="PANTHER" id="PTHR32309">
    <property type="entry name" value="TYROSINE-PROTEIN KINASE"/>
    <property type="match status" value="1"/>
</dbReference>